<dbReference type="PANTHER" id="PTHR42812">
    <property type="entry name" value="BETA-XYLOSIDASE"/>
    <property type="match status" value="1"/>
</dbReference>
<dbReference type="Pfam" id="PF04616">
    <property type="entry name" value="Glyco_hydro_43"/>
    <property type="match status" value="1"/>
</dbReference>
<dbReference type="InterPro" id="IPR006710">
    <property type="entry name" value="Glyco_hydro_43"/>
</dbReference>
<comment type="caution">
    <text evidence="4">The sequence shown here is derived from an EMBL/GenBank/DDBJ whole genome shotgun (WGS) entry which is preliminary data.</text>
</comment>
<gene>
    <name evidence="4" type="ORF">ACJ72_04817</name>
</gene>
<keyword evidence="2" id="KW-0378">Hydrolase</keyword>
<name>A0A1B7NVN3_9EURO</name>
<evidence type="ECO:0000313" key="5">
    <source>
        <dbReference type="Proteomes" id="UP000091918"/>
    </source>
</evidence>
<evidence type="ECO:0000256" key="2">
    <source>
        <dbReference type="ARBA" id="ARBA00022801"/>
    </source>
</evidence>
<reference evidence="4 5" key="1">
    <citation type="submission" date="2015-07" db="EMBL/GenBank/DDBJ databases">
        <title>Emmonsia species relationships and genome sequence.</title>
        <authorList>
            <person name="Cuomo C.A."/>
            <person name="Schwartz I.S."/>
            <person name="Kenyon C."/>
            <person name="de Hoog G.S."/>
            <person name="Govender N.P."/>
            <person name="Botha A."/>
            <person name="Moreno L."/>
            <person name="de Vries M."/>
            <person name="Munoz J.F."/>
            <person name="Stielow J.B."/>
        </authorList>
    </citation>
    <scope>NUCLEOTIDE SEQUENCE [LARGE SCALE GENOMIC DNA]</scope>
    <source>
        <strain evidence="4 5">CBS 136260</strain>
    </source>
</reference>
<dbReference type="SUPFAM" id="SSF75005">
    <property type="entry name" value="Arabinanase/levansucrase/invertase"/>
    <property type="match status" value="1"/>
</dbReference>
<evidence type="ECO:0000313" key="4">
    <source>
        <dbReference type="EMBL" id="OAX80845.1"/>
    </source>
</evidence>
<evidence type="ECO:0000256" key="3">
    <source>
        <dbReference type="ARBA" id="ARBA00023295"/>
    </source>
</evidence>
<dbReference type="AlphaFoldDB" id="A0A1B7NVN3"/>
<comment type="similarity">
    <text evidence="1">Belongs to the glycosyl hydrolase 43 family.</text>
</comment>
<dbReference type="EMBL" id="LGUA01000605">
    <property type="protein sequence ID" value="OAX80845.1"/>
    <property type="molecule type" value="Genomic_DNA"/>
</dbReference>
<accession>A0A1B7NVN3</accession>
<keyword evidence="5" id="KW-1185">Reference proteome</keyword>
<organism evidence="4 5">
    <name type="scientific">Emergomyces africanus</name>
    <dbReference type="NCBI Taxonomy" id="1955775"/>
    <lineage>
        <taxon>Eukaryota</taxon>
        <taxon>Fungi</taxon>
        <taxon>Dikarya</taxon>
        <taxon>Ascomycota</taxon>
        <taxon>Pezizomycotina</taxon>
        <taxon>Eurotiomycetes</taxon>
        <taxon>Eurotiomycetidae</taxon>
        <taxon>Onygenales</taxon>
        <taxon>Ajellomycetaceae</taxon>
        <taxon>Emergomyces</taxon>
    </lineage>
</organism>
<dbReference type="PANTHER" id="PTHR42812:SF5">
    <property type="entry name" value="ENDO-ARABINASE"/>
    <property type="match status" value="1"/>
</dbReference>
<dbReference type="Gene3D" id="2.115.10.20">
    <property type="entry name" value="Glycosyl hydrolase domain, family 43"/>
    <property type="match status" value="1"/>
</dbReference>
<evidence type="ECO:0000256" key="1">
    <source>
        <dbReference type="ARBA" id="ARBA00009865"/>
    </source>
</evidence>
<sequence>MNRGGGNCSDATPPLKSTPLFLQKMKPDGIRPDGEPVQILDRLEKEDGPLIEAPNLVRSANGIYFLFYSSHCSDSRDYDVKYATARELAGPYTRAKTPLLKSGDFGLVSPGGATVSKDGKNIVFHAHCAEGRCMWVGAIELKGTNAKIVPAPS</sequence>
<proteinExistence type="inferred from homology"/>
<dbReference type="Proteomes" id="UP000091918">
    <property type="component" value="Unassembled WGS sequence"/>
</dbReference>
<dbReference type="GO" id="GO:0005975">
    <property type="term" value="P:carbohydrate metabolic process"/>
    <property type="evidence" value="ECO:0007669"/>
    <property type="project" value="InterPro"/>
</dbReference>
<dbReference type="InterPro" id="IPR051795">
    <property type="entry name" value="Glycosyl_Hydrlase_43"/>
</dbReference>
<dbReference type="OrthoDB" id="4186206at2759"/>
<keyword evidence="3" id="KW-0326">Glycosidase</keyword>
<dbReference type="STRING" id="1658172.A0A1B7NVN3"/>
<dbReference type="GO" id="GO:0004553">
    <property type="term" value="F:hydrolase activity, hydrolyzing O-glycosyl compounds"/>
    <property type="evidence" value="ECO:0007669"/>
    <property type="project" value="InterPro"/>
</dbReference>
<dbReference type="InterPro" id="IPR023296">
    <property type="entry name" value="Glyco_hydro_beta-prop_sf"/>
</dbReference>
<protein>
    <submittedName>
        <fullName evidence="4">Uncharacterized protein</fullName>
    </submittedName>
</protein>